<dbReference type="InterPro" id="IPR013033">
    <property type="entry name" value="MinC"/>
</dbReference>
<proteinExistence type="inferred from homology"/>
<dbReference type="GO" id="GO:0051302">
    <property type="term" value="P:regulation of cell division"/>
    <property type="evidence" value="ECO:0007669"/>
    <property type="project" value="InterPro"/>
</dbReference>
<comment type="subunit">
    <text evidence="6">Interacts with MinD and FtsZ.</text>
</comment>
<evidence type="ECO:0000313" key="9">
    <source>
        <dbReference type="EMBL" id="XBM00471.1"/>
    </source>
</evidence>
<feature type="domain" description="Septum formation inhibitor MinC N-terminal" evidence="8">
    <location>
        <begin position="14"/>
        <end position="86"/>
    </location>
</feature>
<name>A0AAU7F8H7_9NEIS</name>
<reference evidence="9" key="1">
    <citation type="submission" date="2024-05" db="EMBL/GenBank/DDBJ databases">
        <authorList>
            <person name="Yang L."/>
            <person name="Pan L."/>
        </authorList>
    </citation>
    <scope>NUCLEOTIDE SEQUENCE</scope>
    <source>
        <strain evidence="9">FCG-7</strain>
    </source>
</reference>
<dbReference type="PANTHER" id="PTHR34108">
    <property type="entry name" value="SEPTUM SITE-DETERMINING PROTEIN MINC"/>
    <property type="match status" value="1"/>
</dbReference>
<evidence type="ECO:0000256" key="3">
    <source>
        <dbReference type="ARBA" id="ARBA00023210"/>
    </source>
</evidence>
<dbReference type="InterPro" id="IPR016098">
    <property type="entry name" value="CAP/MinC_C"/>
</dbReference>
<organism evidence="9">
    <name type="scientific">Chitinibacter mangrovi</name>
    <dbReference type="NCBI Taxonomy" id="3153927"/>
    <lineage>
        <taxon>Bacteria</taxon>
        <taxon>Pseudomonadati</taxon>
        <taxon>Pseudomonadota</taxon>
        <taxon>Betaproteobacteria</taxon>
        <taxon>Neisseriales</taxon>
        <taxon>Chitinibacteraceae</taxon>
        <taxon>Chitinibacter</taxon>
    </lineage>
</organism>
<sequence length="247" mass="26185">MTSFTYPQQTASLFEFKSTTARLTAFIPVTTDCDQLQSALQSQLGGVDHFLAGEQIVIDFNSLPQIPSAVEIVAMISLLRQFALAPIAAQGGNRDQQVAAKEAGLVILSDSDLAASSAASQNTQPQYQPEVLAPQGATIITRPVRTGQQVYAKGGDLIVLALVSNGAEVIADGNIHVYAPLRGRALAGARGDSKARIFTTCMEAELVSIAGIYRSLDQDLPASISSKPAQISLEQDKIMIEALNNLN</sequence>
<dbReference type="GO" id="GO:0000917">
    <property type="term" value="P:division septum assembly"/>
    <property type="evidence" value="ECO:0007669"/>
    <property type="project" value="UniProtKB-KW"/>
</dbReference>
<dbReference type="AlphaFoldDB" id="A0AAU7F8H7"/>
<dbReference type="RefSeq" id="WP_348944822.1">
    <property type="nucleotide sequence ID" value="NZ_CP157355.1"/>
</dbReference>
<dbReference type="KEGG" id="cmav:ABHF33_15635"/>
<evidence type="ECO:0000256" key="1">
    <source>
        <dbReference type="ARBA" id="ARBA00006291"/>
    </source>
</evidence>
<evidence type="ECO:0000256" key="5">
    <source>
        <dbReference type="ARBA" id="ARBA00025606"/>
    </source>
</evidence>
<keyword evidence="2 6" id="KW-0132">Cell division</keyword>
<dbReference type="Gene3D" id="3.30.70.260">
    <property type="match status" value="1"/>
</dbReference>
<dbReference type="InterPro" id="IPR007874">
    <property type="entry name" value="MinC_N"/>
</dbReference>
<dbReference type="SUPFAM" id="SSF63848">
    <property type="entry name" value="Cell-division inhibitor MinC, C-terminal domain"/>
    <property type="match status" value="1"/>
</dbReference>
<evidence type="ECO:0000259" key="7">
    <source>
        <dbReference type="Pfam" id="PF03775"/>
    </source>
</evidence>
<dbReference type="Pfam" id="PF05209">
    <property type="entry name" value="MinC_N"/>
    <property type="match status" value="1"/>
</dbReference>
<dbReference type="Gene3D" id="2.160.20.70">
    <property type="match status" value="1"/>
</dbReference>
<comment type="similarity">
    <text evidence="1 6">Belongs to the MinC family.</text>
</comment>
<dbReference type="InterPro" id="IPR036145">
    <property type="entry name" value="MinC_C_sf"/>
</dbReference>
<accession>A0AAU7F8H7</accession>
<dbReference type="EMBL" id="CP157355">
    <property type="protein sequence ID" value="XBM00471.1"/>
    <property type="molecule type" value="Genomic_DNA"/>
</dbReference>
<dbReference type="GO" id="GO:1901891">
    <property type="term" value="P:regulation of cell septum assembly"/>
    <property type="evidence" value="ECO:0007669"/>
    <property type="project" value="InterPro"/>
</dbReference>
<dbReference type="InterPro" id="IPR005526">
    <property type="entry name" value="Septum_form_inhib_MinC_C"/>
</dbReference>
<evidence type="ECO:0000259" key="8">
    <source>
        <dbReference type="Pfam" id="PF05209"/>
    </source>
</evidence>
<dbReference type="NCBIfam" id="TIGR01222">
    <property type="entry name" value="minC"/>
    <property type="match status" value="1"/>
</dbReference>
<comment type="function">
    <text evidence="5 6">Cell division inhibitor that blocks the formation of polar Z ring septums. Rapidly oscillates between the poles of the cell to destabilize FtsZ filaments that have formed before they mature into polar Z rings. Prevents FtsZ polymerization.</text>
</comment>
<dbReference type="Pfam" id="PF03775">
    <property type="entry name" value="MinC_C"/>
    <property type="match status" value="1"/>
</dbReference>
<evidence type="ECO:0000256" key="6">
    <source>
        <dbReference type="HAMAP-Rule" id="MF_00267"/>
    </source>
</evidence>
<evidence type="ECO:0000256" key="2">
    <source>
        <dbReference type="ARBA" id="ARBA00022618"/>
    </source>
</evidence>
<feature type="domain" description="Septum formation inhibitor MinC C-terminal" evidence="7">
    <location>
        <begin position="139"/>
        <end position="241"/>
    </location>
</feature>
<dbReference type="HAMAP" id="MF_00267">
    <property type="entry name" value="MinC"/>
    <property type="match status" value="1"/>
</dbReference>
<dbReference type="GO" id="GO:0000902">
    <property type="term" value="P:cell morphogenesis"/>
    <property type="evidence" value="ECO:0007669"/>
    <property type="project" value="InterPro"/>
</dbReference>
<keyword evidence="3 6" id="KW-0717">Septation</keyword>
<keyword evidence="4 6" id="KW-0131">Cell cycle</keyword>
<gene>
    <name evidence="6 9" type="primary">minC</name>
    <name evidence="9" type="ORF">ABHF33_15635</name>
</gene>
<protein>
    <recommendedName>
        <fullName evidence="6">Probable septum site-determining protein MinC</fullName>
    </recommendedName>
</protein>
<dbReference type="PANTHER" id="PTHR34108:SF1">
    <property type="entry name" value="SEPTUM SITE-DETERMINING PROTEIN MINC"/>
    <property type="match status" value="1"/>
</dbReference>
<evidence type="ECO:0000256" key="4">
    <source>
        <dbReference type="ARBA" id="ARBA00023306"/>
    </source>
</evidence>